<gene>
    <name evidence="1" type="ORF">LMH87_006344</name>
</gene>
<dbReference type="GeneID" id="80893503"/>
<name>A0A9W8QQQ0_AKAMU</name>
<protein>
    <submittedName>
        <fullName evidence="1">Uncharacterized protein</fullName>
    </submittedName>
</protein>
<dbReference type="RefSeq" id="XP_056059597.1">
    <property type="nucleotide sequence ID" value="XM_056204219.1"/>
</dbReference>
<organism evidence="1 2">
    <name type="scientific">Akanthomyces muscarius</name>
    <name type="common">Entomopathogenic fungus</name>
    <name type="synonym">Lecanicillium muscarium</name>
    <dbReference type="NCBI Taxonomy" id="2231603"/>
    <lineage>
        <taxon>Eukaryota</taxon>
        <taxon>Fungi</taxon>
        <taxon>Dikarya</taxon>
        <taxon>Ascomycota</taxon>
        <taxon>Pezizomycotina</taxon>
        <taxon>Sordariomycetes</taxon>
        <taxon>Hypocreomycetidae</taxon>
        <taxon>Hypocreales</taxon>
        <taxon>Cordycipitaceae</taxon>
        <taxon>Akanthomyces</taxon>
    </lineage>
</organism>
<proteinExistence type="predicted"/>
<comment type="caution">
    <text evidence="1">The sequence shown here is derived from an EMBL/GenBank/DDBJ whole genome shotgun (WGS) entry which is preliminary data.</text>
</comment>
<evidence type="ECO:0000313" key="1">
    <source>
        <dbReference type="EMBL" id="KAJ4164682.1"/>
    </source>
</evidence>
<sequence length="124" mass="13499">MDSVRGVFETKVPALLGRDIHGQAVKCGIGRAGDTAPWLPRVGAYKTAQWRRGETKAQSVWLPLRDVSEPAAILLFVPLFVEGLRHCPTLPILKGKQTFGPSLPQFQTQNSNATALNMETGPGY</sequence>
<dbReference type="KEGG" id="amus:LMH87_006344"/>
<reference evidence="1" key="1">
    <citation type="journal article" date="2023" name="Access Microbiol">
        <title>De-novo genome assembly for Akanthomyces muscarius, a biocontrol agent of insect agricultural pests.</title>
        <authorList>
            <person name="Erdos Z."/>
            <person name="Studholme D.J."/>
            <person name="Raymond B."/>
            <person name="Sharma M."/>
        </authorList>
    </citation>
    <scope>NUCLEOTIDE SEQUENCE</scope>
    <source>
        <strain evidence="1">Ve6</strain>
    </source>
</reference>
<keyword evidence="2" id="KW-1185">Reference proteome</keyword>
<dbReference type="AlphaFoldDB" id="A0A9W8QQQ0"/>
<evidence type="ECO:0000313" key="2">
    <source>
        <dbReference type="Proteomes" id="UP001144673"/>
    </source>
</evidence>
<dbReference type="EMBL" id="JAJHUN010000001">
    <property type="protein sequence ID" value="KAJ4164682.1"/>
    <property type="molecule type" value="Genomic_DNA"/>
</dbReference>
<accession>A0A9W8QQQ0</accession>
<dbReference type="Proteomes" id="UP001144673">
    <property type="component" value="Chromosome 1"/>
</dbReference>